<evidence type="ECO:0000256" key="5">
    <source>
        <dbReference type="ARBA" id="ARBA00022840"/>
    </source>
</evidence>
<feature type="domain" description="GS catalytic" evidence="10">
    <location>
        <begin position="144"/>
        <end position="484"/>
    </location>
</feature>
<dbReference type="InterPro" id="IPR014746">
    <property type="entry name" value="Gln_synth/guanido_kin_cat_dom"/>
</dbReference>
<accession>A0A7W6Q502</accession>
<gene>
    <name evidence="11" type="ORF">GGR93_001093</name>
</gene>
<comment type="caution">
    <text evidence="11">The sequence shown here is derived from an EMBL/GenBank/DDBJ whole genome shotgun (WGS) entry which is preliminary data.</text>
</comment>
<evidence type="ECO:0000313" key="12">
    <source>
        <dbReference type="Proteomes" id="UP000565745"/>
    </source>
</evidence>
<evidence type="ECO:0000256" key="1">
    <source>
        <dbReference type="ARBA" id="ARBA00001946"/>
    </source>
</evidence>
<sequence length="484" mass="52970">MTDLKSKIESGALARAGLRDSDGIAACADVIDRLRASDIETVRVLFPDQHGILRGKTVVADALPSIMANGMAAPSTLLLKDTSHRTVFPVWSAEGDVAGGMRGAGDILMVPDPDTFRPLPWSPHSAWIICDLAYKDGSMMPLSTRGILRNAVAKLAADGKALVVGLEVEFHVFRVLDPRLDHAGATMPAQPVETQNIAQGYQFLTETHYDVMEPVMDALRRTCQALGMDVRSMEVEMGPSQIEFTFDPADPLTHADNMVMLRTAVKEVCARQGLHATFMCKPNLPNAAASGWHLHQSLIETRTGKNLFMPEDEALSETCSRWIAGLLAHASEGCLLSTPTVNGYKRYQPHQLAPNRIAWGRDNRGAMIRALTGRSDPASRIENRIAEPAANPYLFFASQIIAGMAGLRTGRPAPPPVEDPYDAAATPLPQTLAAAVAAFGASELYRSELGDAFVDYLCRIRRSEWDRYHLTVSQWEQQEYFGLY</sequence>
<dbReference type="Gene3D" id="3.30.590.10">
    <property type="entry name" value="Glutamine synthetase/guanido kinase, catalytic domain"/>
    <property type="match status" value="1"/>
</dbReference>
<name>A0A7W6Q502_9RHOB</name>
<dbReference type="GO" id="GO:0004356">
    <property type="term" value="F:glutamine synthetase activity"/>
    <property type="evidence" value="ECO:0007669"/>
    <property type="project" value="UniProtKB-EC"/>
</dbReference>
<evidence type="ECO:0000256" key="2">
    <source>
        <dbReference type="ARBA" id="ARBA00003117"/>
    </source>
</evidence>
<dbReference type="InterPro" id="IPR008146">
    <property type="entry name" value="Gln_synth_cat_dom"/>
</dbReference>
<dbReference type="EMBL" id="JACIFU010000001">
    <property type="protein sequence ID" value="MBB4173332.1"/>
    <property type="molecule type" value="Genomic_DNA"/>
</dbReference>
<feature type="domain" description="GS beta-grasp" evidence="9">
    <location>
        <begin position="37"/>
        <end position="137"/>
    </location>
</feature>
<evidence type="ECO:0000259" key="9">
    <source>
        <dbReference type="PROSITE" id="PS51986"/>
    </source>
</evidence>
<organism evidence="11 12">
    <name type="scientific">Sulfitobacter noctilucicola</name>
    <dbReference type="NCBI Taxonomy" id="1342301"/>
    <lineage>
        <taxon>Bacteria</taxon>
        <taxon>Pseudomonadati</taxon>
        <taxon>Pseudomonadota</taxon>
        <taxon>Alphaproteobacteria</taxon>
        <taxon>Rhodobacterales</taxon>
        <taxon>Roseobacteraceae</taxon>
        <taxon>Sulfitobacter</taxon>
    </lineage>
</organism>
<dbReference type="GO" id="GO:0006542">
    <property type="term" value="P:glutamine biosynthetic process"/>
    <property type="evidence" value="ECO:0007669"/>
    <property type="project" value="InterPro"/>
</dbReference>
<dbReference type="AlphaFoldDB" id="A0A7W6Q502"/>
<dbReference type="PROSITE" id="PS51986">
    <property type="entry name" value="GS_BETA_GRASP"/>
    <property type="match status" value="1"/>
</dbReference>
<dbReference type="GO" id="GO:0005524">
    <property type="term" value="F:ATP binding"/>
    <property type="evidence" value="ECO:0007669"/>
    <property type="project" value="UniProtKB-KW"/>
</dbReference>
<keyword evidence="4" id="KW-0547">Nucleotide-binding</keyword>
<dbReference type="PROSITE" id="PS51987">
    <property type="entry name" value="GS_CATALYTIC"/>
    <property type="match status" value="1"/>
</dbReference>
<evidence type="ECO:0000256" key="6">
    <source>
        <dbReference type="ARBA" id="ARBA00023231"/>
    </source>
</evidence>
<dbReference type="SUPFAM" id="SSF55931">
    <property type="entry name" value="Glutamine synthetase/guanido kinase"/>
    <property type="match status" value="1"/>
</dbReference>
<comment type="cofactor">
    <cofactor evidence="1">
        <name>Mg(2+)</name>
        <dbReference type="ChEBI" id="CHEBI:18420"/>
    </cofactor>
</comment>
<dbReference type="SUPFAM" id="SSF54368">
    <property type="entry name" value="Glutamine synthetase, N-terminal domain"/>
    <property type="match status" value="1"/>
</dbReference>
<dbReference type="EC" id="6.3.1.2" evidence="11"/>
<dbReference type="PANTHER" id="PTHR43785">
    <property type="entry name" value="GAMMA-GLUTAMYLPUTRESCINE SYNTHETASE"/>
    <property type="match status" value="1"/>
</dbReference>
<comment type="similarity">
    <text evidence="7 8">Belongs to the glutamine synthetase family.</text>
</comment>
<dbReference type="InterPro" id="IPR036651">
    <property type="entry name" value="Gln_synt_N_sf"/>
</dbReference>
<reference evidence="11 12" key="1">
    <citation type="submission" date="2020-08" db="EMBL/GenBank/DDBJ databases">
        <title>Genomic Encyclopedia of Type Strains, Phase IV (KMG-IV): sequencing the most valuable type-strain genomes for metagenomic binning, comparative biology and taxonomic classification.</title>
        <authorList>
            <person name="Goeker M."/>
        </authorList>
    </citation>
    <scope>NUCLEOTIDE SEQUENCE [LARGE SCALE GENOMIC DNA]</scope>
    <source>
        <strain evidence="11 12">DSM 101015</strain>
    </source>
</reference>
<dbReference type="Gene3D" id="3.10.20.70">
    <property type="entry name" value="Glutamine synthetase, N-terminal domain"/>
    <property type="match status" value="1"/>
</dbReference>
<dbReference type="Proteomes" id="UP000565745">
    <property type="component" value="Unassembled WGS sequence"/>
</dbReference>
<evidence type="ECO:0000259" key="10">
    <source>
        <dbReference type="PROSITE" id="PS51987"/>
    </source>
</evidence>
<evidence type="ECO:0000256" key="7">
    <source>
        <dbReference type="PROSITE-ProRule" id="PRU01330"/>
    </source>
</evidence>
<protein>
    <submittedName>
        <fullName evidence="11">Glutamine synthetase</fullName>
        <ecNumber evidence="11">6.3.1.2</ecNumber>
    </submittedName>
</protein>
<evidence type="ECO:0000256" key="3">
    <source>
        <dbReference type="ARBA" id="ARBA00022598"/>
    </source>
</evidence>
<proteinExistence type="inferred from homology"/>
<dbReference type="OrthoDB" id="9807095at2"/>
<keyword evidence="3 11" id="KW-0436">Ligase</keyword>
<dbReference type="SMART" id="SM01230">
    <property type="entry name" value="Gln-synt_C"/>
    <property type="match status" value="1"/>
</dbReference>
<keyword evidence="12" id="KW-1185">Reference proteome</keyword>
<dbReference type="InterPro" id="IPR008147">
    <property type="entry name" value="Gln_synt_N"/>
</dbReference>
<evidence type="ECO:0000256" key="4">
    <source>
        <dbReference type="ARBA" id="ARBA00022741"/>
    </source>
</evidence>
<evidence type="ECO:0000256" key="8">
    <source>
        <dbReference type="RuleBase" id="RU000384"/>
    </source>
</evidence>
<dbReference type="Pfam" id="PF00120">
    <property type="entry name" value="Gln-synt_C"/>
    <property type="match status" value="1"/>
</dbReference>
<evidence type="ECO:0000313" key="11">
    <source>
        <dbReference type="EMBL" id="MBB4173332.1"/>
    </source>
</evidence>
<keyword evidence="5" id="KW-0067">ATP-binding</keyword>
<dbReference type="PANTHER" id="PTHR43785:SF12">
    <property type="entry name" value="TYPE-1 GLUTAMINE SYNTHETASE 2"/>
    <property type="match status" value="1"/>
</dbReference>
<comment type="function">
    <text evidence="2">Catalyzes the ATP-dependent biosynthesis of glutamine from glutamate and ammonia.</text>
</comment>
<dbReference type="RefSeq" id="WP_025054628.1">
    <property type="nucleotide sequence ID" value="NZ_JACIFU010000001.1"/>
</dbReference>
<keyword evidence="6" id="KW-0535">Nitrogen fixation</keyword>